<accession>A0A5J4PRU3</accession>
<dbReference type="AlphaFoldDB" id="A0A5J4PRU3"/>
<reference evidence="1" key="1">
    <citation type="submission" date="2019-03" db="EMBL/GenBank/DDBJ databases">
        <title>Single cell metagenomics reveals metabolic interactions within the superorganism composed of flagellate Streblomastix strix and complex community of Bacteroidetes bacteria on its surface.</title>
        <authorList>
            <person name="Treitli S.C."/>
            <person name="Kolisko M."/>
            <person name="Husnik F."/>
            <person name="Keeling P."/>
            <person name="Hampl V."/>
        </authorList>
    </citation>
    <scope>NUCLEOTIDE SEQUENCE</scope>
    <source>
        <strain evidence="1">STM</strain>
    </source>
</reference>
<protein>
    <submittedName>
        <fullName evidence="1">Uncharacterized protein</fullName>
    </submittedName>
</protein>
<organism evidence="1">
    <name type="scientific">termite gut metagenome</name>
    <dbReference type="NCBI Taxonomy" id="433724"/>
    <lineage>
        <taxon>unclassified sequences</taxon>
        <taxon>metagenomes</taxon>
        <taxon>organismal metagenomes</taxon>
    </lineage>
</organism>
<feature type="non-terminal residue" evidence="1">
    <location>
        <position position="1"/>
    </location>
</feature>
<proteinExistence type="predicted"/>
<sequence length="42" mass="4490">DAIITLPGYMDLLLVMTHATKVIILGKAHKNITTHKGGGFLS</sequence>
<gene>
    <name evidence="1" type="ORF">EZS27_036696</name>
</gene>
<comment type="caution">
    <text evidence="1">The sequence shown here is derived from an EMBL/GenBank/DDBJ whole genome shotgun (WGS) entry which is preliminary data.</text>
</comment>
<name>A0A5J4PRU3_9ZZZZ</name>
<evidence type="ECO:0000313" key="1">
    <source>
        <dbReference type="EMBL" id="KAA6312356.1"/>
    </source>
</evidence>
<dbReference type="EMBL" id="SNRY01006546">
    <property type="protein sequence ID" value="KAA6312356.1"/>
    <property type="molecule type" value="Genomic_DNA"/>
</dbReference>